<dbReference type="RefSeq" id="WP_011499190.1">
    <property type="nucleotide sequence ID" value="NC_007955.1"/>
</dbReference>
<gene>
    <name evidence="1" type="ordered locus">Mbur_1115</name>
</gene>
<name>Q12WY4_METBU</name>
<proteinExistence type="predicted"/>
<dbReference type="EMBL" id="CP000300">
    <property type="protein sequence ID" value="ABE52042.1"/>
    <property type="molecule type" value="Genomic_DNA"/>
</dbReference>
<evidence type="ECO:0000313" key="1">
    <source>
        <dbReference type="EMBL" id="ABE52042.1"/>
    </source>
</evidence>
<dbReference type="GeneID" id="3997722"/>
<dbReference type="KEGG" id="mbu:Mbur_1115"/>
<organism evidence="1 2">
    <name type="scientific">Methanococcoides burtonii (strain DSM 6242 / NBRC 107633 / OCM 468 / ACE-M)</name>
    <dbReference type="NCBI Taxonomy" id="259564"/>
    <lineage>
        <taxon>Archaea</taxon>
        <taxon>Methanobacteriati</taxon>
        <taxon>Methanobacteriota</taxon>
        <taxon>Stenosarchaea group</taxon>
        <taxon>Methanomicrobia</taxon>
        <taxon>Methanosarcinales</taxon>
        <taxon>Methanosarcinaceae</taxon>
        <taxon>Methanococcoides</taxon>
    </lineage>
</organism>
<dbReference type="Proteomes" id="UP000001979">
    <property type="component" value="Chromosome"/>
</dbReference>
<sequence length="205" mass="23736">MNKKAILLVLFITTVGVWFILDSITIGPGLPPSESMPDWYVSKSITDSKQECTPFFPKISKFCSYGNYTRRTMLAVWYFDDDKKFLQSKNELNEYLSEHGKVSTVQLDISEEINEEIKRLESKNVWQPTLGPKRFDATKYESEITSGYFVVYKTPFLESREDYFIVYYGTRESVNLSEQTPVLKKLIAKSYYMANEDGTVEGLKI</sequence>
<evidence type="ECO:0000313" key="2">
    <source>
        <dbReference type="Proteomes" id="UP000001979"/>
    </source>
</evidence>
<dbReference type="AlphaFoldDB" id="Q12WY4"/>
<dbReference type="HOGENOM" id="CLU_1207620_0_0_2"/>
<accession>Q12WY4</accession>
<keyword evidence="2" id="KW-1185">Reference proteome</keyword>
<protein>
    <submittedName>
        <fullName evidence="1">Uncharacterized protein</fullName>
    </submittedName>
</protein>
<reference evidence="2" key="1">
    <citation type="journal article" date="2009" name="ISME J.">
        <title>The genome sequence of the psychrophilic archaeon, Methanococcoides burtonii: the role of genome evolution in cold adaptation.</title>
        <authorList>
            <person name="Allen M.A."/>
            <person name="Lauro F.M."/>
            <person name="Williams T.J."/>
            <person name="Burg D."/>
            <person name="Siddiqui K.S."/>
            <person name="De Francisci D."/>
            <person name="Chong K.W."/>
            <person name="Pilak O."/>
            <person name="Chew H.H."/>
            <person name="De Maere M.Z."/>
            <person name="Ting L."/>
            <person name="Katrib M."/>
            <person name="Ng C."/>
            <person name="Sowers K.R."/>
            <person name="Galperin M.Y."/>
            <person name="Anderson I.J."/>
            <person name="Ivanova N."/>
            <person name="Dalin E."/>
            <person name="Martinez M."/>
            <person name="Lapidus A."/>
            <person name="Hauser L."/>
            <person name="Land M."/>
            <person name="Thomas T."/>
            <person name="Cavicchioli R."/>
        </authorList>
    </citation>
    <scope>NUCLEOTIDE SEQUENCE [LARGE SCALE GENOMIC DNA]</scope>
    <source>
        <strain evidence="2">DSM 6242 / NBRC 107633 / OCM 468 / ACE-M</strain>
    </source>
</reference>